<keyword evidence="4" id="KW-1185">Reference proteome</keyword>
<feature type="region of interest" description="Disordered" evidence="1">
    <location>
        <begin position="1"/>
        <end position="113"/>
    </location>
</feature>
<dbReference type="EMBL" id="BQKI01000002">
    <property type="protein sequence ID" value="GJM88731.1"/>
    <property type="molecule type" value="Genomic_DNA"/>
</dbReference>
<reference evidence="3" key="2">
    <citation type="submission" date="2021-12" db="EMBL/GenBank/DDBJ databases">
        <title>Resequencing data analysis of finger millet.</title>
        <authorList>
            <person name="Hatakeyama M."/>
            <person name="Aluri S."/>
            <person name="Balachadran M.T."/>
            <person name="Sivarajan S.R."/>
            <person name="Poveda L."/>
            <person name="Shimizu-Inatsugi R."/>
            <person name="Schlapbach R."/>
            <person name="Sreeman S.M."/>
            <person name="Shimizu K.K."/>
        </authorList>
    </citation>
    <scope>NUCLEOTIDE SEQUENCE</scope>
</reference>
<feature type="compositionally biased region" description="Pro residues" evidence="1">
    <location>
        <begin position="43"/>
        <end position="52"/>
    </location>
</feature>
<feature type="compositionally biased region" description="Basic and acidic residues" evidence="1">
    <location>
        <begin position="314"/>
        <end position="334"/>
    </location>
</feature>
<feature type="compositionally biased region" description="Low complexity" evidence="1">
    <location>
        <begin position="78"/>
        <end position="90"/>
    </location>
</feature>
<protein>
    <submittedName>
        <fullName evidence="3">Uncharacterized protein</fullName>
    </submittedName>
</protein>
<reference evidence="3" key="1">
    <citation type="journal article" date="2018" name="DNA Res.">
        <title>Multiple hybrid de novo genome assembly of finger millet, an orphan allotetraploid crop.</title>
        <authorList>
            <person name="Hatakeyama M."/>
            <person name="Aluri S."/>
            <person name="Balachadran M.T."/>
            <person name="Sivarajan S.R."/>
            <person name="Patrignani A."/>
            <person name="Gruter S."/>
            <person name="Poveda L."/>
            <person name="Shimizu-Inatsugi R."/>
            <person name="Baeten J."/>
            <person name="Francoijs K.J."/>
            <person name="Nataraja K.N."/>
            <person name="Reddy Y.A.N."/>
            <person name="Phadnis S."/>
            <person name="Ravikumar R.L."/>
            <person name="Schlapbach R."/>
            <person name="Sreeman S.M."/>
            <person name="Shimizu K.K."/>
        </authorList>
    </citation>
    <scope>NUCLEOTIDE SEQUENCE</scope>
</reference>
<dbReference type="AlphaFoldDB" id="A0AAV5BT40"/>
<sequence>MAGSGAGAAPSLSLAGRVQRGTTWKGGPAPARLLSLPISTKLPSPPASPSPWAPSSLPAGLSLHSPRAQQQGGGAAGRLGRAAAAAWWRHGGSGHGAAPSLSPTGRVQRGTAWRNGPAPVRLLSLPHFSGGRIQWPGRVAWRGATGWSAASADTAANRQHGVIAKGLGKSKQNSGAFQELQAAADTACFGELEKALIHGSRTALDPSMIGSDVQTTAAGYLAARPPTLEIFPSWPMSHLQQPYSGNSQSVGSTSGSSSGQNTIPQAELVSPLSTRADSGHQQEALMVTVDDYNYGQGFGATAGTAPIFQPHTAGQDKMKHGSTRKEGKLLDDKV</sequence>
<evidence type="ECO:0000313" key="3">
    <source>
        <dbReference type="EMBL" id="GJM89132.1"/>
    </source>
</evidence>
<gene>
    <name evidence="3" type="primary">ga05283</name>
    <name evidence="2" type="synonym">ga04830</name>
    <name evidence="2" type="ORF">PR202_ga04830</name>
    <name evidence="3" type="ORF">PR202_ga05283</name>
</gene>
<evidence type="ECO:0000256" key="1">
    <source>
        <dbReference type="SAM" id="MobiDB-lite"/>
    </source>
</evidence>
<feature type="compositionally biased region" description="Low complexity" evidence="1">
    <location>
        <begin position="7"/>
        <end position="16"/>
    </location>
</feature>
<dbReference type="EMBL" id="BQKI01000002">
    <property type="protein sequence ID" value="GJM89132.1"/>
    <property type="molecule type" value="Genomic_DNA"/>
</dbReference>
<feature type="region of interest" description="Disordered" evidence="1">
    <location>
        <begin position="239"/>
        <end position="263"/>
    </location>
</feature>
<accession>A0AAV5BT40</accession>
<dbReference type="Proteomes" id="UP001054889">
    <property type="component" value="Unassembled WGS sequence"/>
</dbReference>
<comment type="caution">
    <text evidence="3">The sequence shown here is derived from an EMBL/GenBank/DDBJ whole genome shotgun (WGS) entry which is preliminary data.</text>
</comment>
<feature type="compositionally biased region" description="Low complexity" evidence="1">
    <location>
        <begin position="53"/>
        <end position="70"/>
    </location>
</feature>
<evidence type="ECO:0000313" key="4">
    <source>
        <dbReference type="Proteomes" id="UP001054889"/>
    </source>
</evidence>
<evidence type="ECO:0000313" key="2">
    <source>
        <dbReference type="EMBL" id="GJM88731.1"/>
    </source>
</evidence>
<organism evidence="3 4">
    <name type="scientific">Eleusine coracana subsp. coracana</name>
    <dbReference type="NCBI Taxonomy" id="191504"/>
    <lineage>
        <taxon>Eukaryota</taxon>
        <taxon>Viridiplantae</taxon>
        <taxon>Streptophyta</taxon>
        <taxon>Embryophyta</taxon>
        <taxon>Tracheophyta</taxon>
        <taxon>Spermatophyta</taxon>
        <taxon>Magnoliopsida</taxon>
        <taxon>Liliopsida</taxon>
        <taxon>Poales</taxon>
        <taxon>Poaceae</taxon>
        <taxon>PACMAD clade</taxon>
        <taxon>Chloridoideae</taxon>
        <taxon>Cynodonteae</taxon>
        <taxon>Eleusininae</taxon>
        <taxon>Eleusine</taxon>
    </lineage>
</organism>
<proteinExistence type="predicted"/>
<feature type="region of interest" description="Disordered" evidence="1">
    <location>
        <begin position="304"/>
        <end position="334"/>
    </location>
</feature>
<feature type="compositionally biased region" description="Low complexity" evidence="1">
    <location>
        <begin position="244"/>
        <end position="262"/>
    </location>
</feature>
<name>A0AAV5BT40_ELECO</name>